<dbReference type="GO" id="GO:0006221">
    <property type="term" value="P:pyrimidine nucleotide biosynthetic process"/>
    <property type="evidence" value="ECO:0007669"/>
    <property type="project" value="UniProtKB-KW"/>
</dbReference>
<accession>S3CUK1</accession>
<dbReference type="GO" id="GO:0006207">
    <property type="term" value="P:'de novo' pyrimidine nucleobase biosynthetic process"/>
    <property type="evidence" value="ECO:0007669"/>
    <property type="project" value="TreeGrafter"/>
</dbReference>
<evidence type="ECO:0000256" key="1">
    <source>
        <dbReference type="ARBA" id="ARBA00001917"/>
    </source>
</evidence>
<dbReference type="Pfam" id="PF01180">
    <property type="entry name" value="DHO_dh"/>
    <property type="match status" value="1"/>
</dbReference>
<protein>
    <submittedName>
        <fullName evidence="8">FMN-linked oxidoreductase</fullName>
    </submittedName>
</protein>
<dbReference type="RefSeq" id="XP_008082769.1">
    <property type="nucleotide sequence ID" value="XM_008084578.1"/>
</dbReference>
<keyword evidence="6" id="KW-0560">Oxidoreductase</keyword>
<gene>
    <name evidence="8" type="ORF">GLAREA_12815</name>
</gene>
<dbReference type="PANTHER" id="PTHR48109">
    <property type="entry name" value="DIHYDROOROTATE DEHYDROGENASE (QUINONE), MITOCHONDRIAL-RELATED"/>
    <property type="match status" value="1"/>
</dbReference>
<dbReference type="InterPro" id="IPR005720">
    <property type="entry name" value="Dihydroorotate_DH_cat"/>
</dbReference>
<dbReference type="InterPro" id="IPR050074">
    <property type="entry name" value="DHO_dehydrogenase"/>
</dbReference>
<comment type="cofactor">
    <cofactor evidence="1">
        <name>FMN</name>
        <dbReference type="ChEBI" id="CHEBI:58210"/>
    </cofactor>
</comment>
<dbReference type="PANTHER" id="PTHR48109:SF1">
    <property type="entry name" value="DIHYDROOROTATE DEHYDROGENASE (FUMARATE)"/>
    <property type="match status" value="1"/>
</dbReference>
<keyword evidence="3" id="KW-0285">Flavoprotein</keyword>
<dbReference type="SUPFAM" id="SSF51395">
    <property type="entry name" value="FMN-linked oxidoreductases"/>
    <property type="match status" value="1"/>
</dbReference>
<dbReference type="GeneID" id="19471855"/>
<dbReference type="Gene3D" id="3.20.20.70">
    <property type="entry name" value="Aldolase class I"/>
    <property type="match status" value="1"/>
</dbReference>
<keyword evidence="4" id="KW-0288">FMN</keyword>
<evidence type="ECO:0000259" key="7">
    <source>
        <dbReference type="Pfam" id="PF01180"/>
    </source>
</evidence>
<comment type="pathway">
    <text evidence="2">Pyrimidine metabolism; UMP biosynthesis via de novo pathway.</text>
</comment>
<evidence type="ECO:0000256" key="6">
    <source>
        <dbReference type="ARBA" id="ARBA00023002"/>
    </source>
</evidence>
<evidence type="ECO:0000313" key="8">
    <source>
        <dbReference type="EMBL" id="EPE30092.1"/>
    </source>
</evidence>
<dbReference type="EMBL" id="KE145365">
    <property type="protein sequence ID" value="EPE30092.1"/>
    <property type="molecule type" value="Genomic_DNA"/>
</dbReference>
<reference evidence="8 9" key="1">
    <citation type="journal article" date="2013" name="BMC Genomics">
        <title>Genomics-driven discovery of the pneumocandin biosynthetic gene cluster in the fungus Glarea lozoyensis.</title>
        <authorList>
            <person name="Chen L."/>
            <person name="Yue Q."/>
            <person name="Zhang X."/>
            <person name="Xiang M."/>
            <person name="Wang C."/>
            <person name="Li S."/>
            <person name="Che Y."/>
            <person name="Ortiz-Lopez F.J."/>
            <person name="Bills G.F."/>
            <person name="Liu X."/>
            <person name="An Z."/>
        </authorList>
    </citation>
    <scope>NUCLEOTIDE SEQUENCE [LARGE SCALE GENOMIC DNA]</scope>
    <source>
        <strain evidence="9">ATCC 20868 / MF5171</strain>
    </source>
</reference>
<dbReference type="KEGG" id="glz:GLAREA_12815"/>
<dbReference type="Proteomes" id="UP000016922">
    <property type="component" value="Unassembled WGS sequence"/>
</dbReference>
<dbReference type="STRING" id="1116229.S3CUK1"/>
<dbReference type="eggNOG" id="KOG1436">
    <property type="taxonomic scope" value="Eukaryota"/>
</dbReference>
<dbReference type="InterPro" id="IPR013785">
    <property type="entry name" value="Aldolase_TIM"/>
</dbReference>
<dbReference type="Gene3D" id="2.30.26.10">
    <property type="entry name" value="Dihydroorotate Dehydrogenase A, chain A, domain 2"/>
    <property type="match status" value="1"/>
</dbReference>
<evidence type="ECO:0000256" key="4">
    <source>
        <dbReference type="ARBA" id="ARBA00022643"/>
    </source>
</evidence>
<name>S3CUK1_GLAL2</name>
<dbReference type="OMA" id="GDGYRRM"/>
<dbReference type="OrthoDB" id="14784at2759"/>
<dbReference type="GO" id="GO:0005737">
    <property type="term" value="C:cytoplasm"/>
    <property type="evidence" value="ECO:0007669"/>
    <property type="project" value="InterPro"/>
</dbReference>
<evidence type="ECO:0000313" key="9">
    <source>
        <dbReference type="Proteomes" id="UP000016922"/>
    </source>
</evidence>
<evidence type="ECO:0000256" key="3">
    <source>
        <dbReference type="ARBA" id="ARBA00022630"/>
    </source>
</evidence>
<organism evidence="8 9">
    <name type="scientific">Glarea lozoyensis (strain ATCC 20868 / MF5171)</name>
    <dbReference type="NCBI Taxonomy" id="1116229"/>
    <lineage>
        <taxon>Eukaryota</taxon>
        <taxon>Fungi</taxon>
        <taxon>Dikarya</taxon>
        <taxon>Ascomycota</taxon>
        <taxon>Pezizomycotina</taxon>
        <taxon>Leotiomycetes</taxon>
        <taxon>Helotiales</taxon>
        <taxon>Helotiaceae</taxon>
        <taxon>Glarea</taxon>
    </lineage>
</organism>
<evidence type="ECO:0000256" key="2">
    <source>
        <dbReference type="ARBA" id="ARBA00004725"/>
    </source>
</evidence>
<proteinExistence type="predicted"/>
<feature type="domain" description="Dihydroorotate dehydrogenase catalytic" evidence="7">
    <location>
        <begin position="174"/>
        <end position="381"/>
    </location>
</feature>
<keyword evidence="9" id="KW-1185">Reference proteome</keyword>
<dbReference type="AlphaFoldDB" id="S3CUK1"/>
<evidence type="ECO:0000256" key="5">
    <source>
        <dbReference type="ARBA" id="ARBA00022975"/>
    </source>
</evidence>
<keyword evidence="5" id="KW-0665">Pyrimidine biosynthesis</keyword>
<dbReference type="HOGENOM" id="CLU_036010_0_0_1"/>
<sequence>MSKNDSTPTTSPYPSRGPLQYIPFKISPPLLNSATPWATDTADLSTLYGSPHTGAVTIRTSLLSGFKQNRDHHQYTFFSTVTGHSTAQIKLSEQEGRGEVKDGETSSLNTFGYSPITFEEYTNILRTFRDSGFLTSDNPFPDKKSRLKPFVVSVTGSPEDIGKCCYDLLCLQNEEESVKSREGSGGLMVMMEINLSCPNIPEKPPPAYDAASLYTYLSAVAEAKALFASSHSSAGGIGLHVGIKTPPYTYSAQFEGLIQALEKVANDGGRYPLSFITATNTLGSCLVLGEHNISSLGSANGMGIGGMAGDALHPIALGNVKTIRSMLDASGYQALKAIQLIGVGGVKDKAGFERMKSVGAAAVGVGTAFGREGVTSFCNIAKVQCNICSTKVSINVE</sequence>
<dbReference type="InterPro" id="IPR023359">
    <property type="entry name" value="Dihydro_DH_chainA_dom2"/>
</dbReference>
<dbReference type="GO" id="GO:0004152">
    <property type="term" value="F:dihydroorotate dehydrogenase activity"/>
    <property type="evidence" value="ECO:0007669"/>
    <property type="project" value="TreeGrafter"/>
</dbReference>